<gene>
    <name evidence="1" type="ORF">BC936DRAFT_144284</name>
</gene>
<evidence type="ECO:0000313" key="1">
    <source>
        <dbReference type="EMBL" id="RUP51944.1"/>
    </source>
</evidence>
<dbReference type="AlphaFoldDB" id="A0A433DM49"/>
<dbReference type="Proteomes" id="UP000268093">
    <property type="component" value="Unassembled WGS sequence"/>
</dbReference>
<organism evidence="1 2">
    <name type="scientific">Jimgerdemannia flammicorona</name>
    <dbReference type="NCBI Taxonomy" id="994334"/>
    <lineage>
        <taxon>Eukaryota</taxon>
        <taxon>Fungi</taxon>
        <taxon>Fungi incertae sedis</taxon>
        <taxon>Mucoromycota</taxon>
        <taxon>Mucoromycotina</taxon>
        <taxon>Endogonomycetes</taxon>
        <taxon>Endogonales</taxon>
        <taxon>Endogonaceae</taxon>
        <taxon>Jimgerdemannia</taxon>
    </lineage>
</organism>
<comment type="caution">
    <text evidence="1">The sequence shown here is derived from an EMBL/GenBank/DDBJ whole genome shotgun (WGS) entry which is preliminary data.</text>
</comment>
<evidence type="ECO:0000313" key="2">
    <source>
        <dbReference type="Proteomes" id="UP000268093"/>
    </source>
</evidence>
<dbReference type="InterPro" id="IPR039370">
    <property type="entry name" value="BTF3"/>
</dbReference>
<keyword evidence="2" id="KW-1185">Reference proteome</keyword>
<sequence>MRFPDKLAEFQSQVRIGGKGTPRRKHKHVRKSPTTIKKRLKVTHKKSNVPLPEVEKVNMLVGDGNIVHFAAPAGPDSLGSLPELAEFYPADASEDDDYDDIPELVDDFDFDVRFRWS</sequence>
<protein>
    <submittedName>
        <fullName evidence="1">Nascent polypeptide-associated complex subunit beta</fullName>
    </submittedName>
</protein>
<accession>A0A433DM49</accession>
<name>A0A433DM49_9FUNG</name>
<proteinExistence type="predicted"/>
<dbReference type="OrthoDB" id="8033832at2759"/>
<reference evidence="1 2" key="1">
    <citation type="journal article" date="2018" name="New Phytol.">
        <title>Phylogenomics of Endogonaceae and evolution of mycorrhizas within Mucoromycota.</title>
        <authorList>
            <person name="Chang Y."/>
            <person name="Desiro A."/>
            <person name="Na H."/>
            <person name="Sandor L."/>
            <person name="Lipzen A."/>
            <person name="Clum A."/>
            <person name="Barry K."/>
            <person name="Grigoriev I.V."/>
            <person name="Martin F.M."/>
            <person name="Stajich J.E."/>
            <person name="Smith M.E."/>
            <person name="Bonito G."/>
            <person name="Spatafora J.W."/>
        </authorList>
    </citation>
    <scope>NUCLEOTIDE SEQUENCE [LARGE SCALE GENOMIC DNA]</scope>
    <source>
        <strain evidence="1 2">GMNB39</strain>
    </source>
</reference>
<dbReference type="PANTHER" id="PTHR10351">
    <property type="entry name" value="TRANSCRIPTION FACTOR BTF3 FAMILY MEMBER"/>
    <property type="match status" value="1"/>
</dbReference>
<dbReference type="EMBL" id="RBNI01000318">
    <property type="protein sequence ID" value="RUP51944.1"/>
    <property type="molecule type" value="Genomic_DNA"/>
</dbReference>